<protein>
    <submittedName>
        <fullName evidence="1">Uncharacterized protein</fullName>
    </submittedName>
</protein>
<sequence length="219" mass="24597">MAEPRYPTEQFSASNFAACGGSVLIQSTLAPLEICLLHRTARDGREEWVLPKGHKDRGEDVAKAAVRETYEETGYPCRLLPLDMTTVATVAGQQTPAVPSLVRRCEKEPFMLTLRRANDASVKVIWWFVTVRTGADKVDGTQTANERFESAFYGVDEALKRTTFRTDRELIEAAVELVRASYPETREERKQSQPLIQGVEGVAREEAIISFEVCREVSR</sequence>
<evidence type="ECO:0000313" key="1">
    <source>
        <dbReference type="EMBL" id="KAI9453285.1"/>
    </source>
</evidence>
<organism evidence="1 2">
    <name type="scientific">Russula earlei</name>
    <dbReference type="NCBI Taxonomy" id="71964"/>
    <lineage>
        <taxon>Eukaryota</taxon>
        <taxon>Fungi</taxon>
        <taxon>Dikarya</taxon>
        <taxon>Basidiomycota</taxon>
        <taxon>Agaricomycotina</taxon>
        <taxon>Agaricomycetes</taxon>
        <taxon>Russulales</taxon>
        <taxon>Russulaceae</taxon>
        <taxon>Russula</taxon>
    </lineage>
</organism>
<name>A0ACC0TY53_9AGAM</name>
<accession>A0ACC0TY53</accession>
<evidence type="ECO:0000313" key="2">
    <source>
        <dbReference type="Proteomes" id="UP001207468"/>
    </source>
</evidence>
<keyword evidence="2" id="KW-1185">Reference proteome</keyword>
<comment type="caution">
    <text evidence="1">The sequence shown here is derived from an EMBL/GenBank/DDBJ whole genome shotgun (WGS) entry which is preliminary data.</text>
</comment>
<reference evidence="1" key="1">
    <citation type="submission" date="2021-03" db="EMBL/GenBank/DDBJ databases">
        <title>Evolutionary priming and transition to the ectomycorrhizal habit in an iconic lineage of mushroom-forming fungi: is preadaptation a requirement?</title>
        <authorList>
            <consortium name="DOE Joint Genome Institute"/>
            <person name="Looney B.P."/>
            <person name="Miyauchi S."/>
            <person name="Morin E."/>
            <person name="Drula E."/>
            <person name="Courty P.E."/>
            <person name="Chicoki N."/>
            <person name="Fauchery L."/>
            <person name="Kohler A."/>
            <person name="Kuo A."/>
            <person name="LaButti K."/>
            <person name="Pangilinan J."/>
            <person name="Lipzen A."/>
            <person name="Riley R."/>
            <person name="Andreopoulos W."/>
            <person name="He G."/>
            <person name="Johnson J."/>
            <person name="Barry K.W."/>
            <person name="Grigoriev I.V."/>
            <person name="Nagy L."/>
            <person name="Hibbett D."/>
            <person name="Henrissat B."/>
            <person name="Matheny P.B."/>
            <person name="Labbe J."/>
            <person name="Martin A.F."/>
        </authorList>
    </citation>
    <scope>NUCLEOTIDE SEQUENCE</scope>
    <source>
        <strain evidence="1">BPL698</strain>
    </source>
</reference>
<dbReference type="EMBL" id="JAGFNK010000310">
    <property type="protein sequence ID" value="KAI9453285.1"/>
    <property type="molecule type" value="Genomic_DNA"/>
</dbReference>
<proteinExistence type="predicted"/>
<dbReference type="Proteomes" id="UP001207468">
    <property type="component" value="Unassembled WGS sequence"/>
</dbReference>
<gene>
    <name evidence="1" type="ORF">F5148DRAFT_1018585</name>
</gene>